<organism evidence="1 2">
    <name type="scientific">Mucilaginibacter arboris</name>
    <dbReference type="NCBI Taxonomy" id="2682090"/>
    <lineage>
        <taxon>Bacteria</taxon>
        <taxon>Pseudomonadati</taxon>
        <taxon>Bacteroidota</taxon>
        <taxon>Sphingobacteriia</taxon>
        <taxon>Sphingobacteriales</taxon>
        <taxon>Sphingobacteriaceae</taxon>
        <taxon>Mucilaginibacter</taxon>
    </lineage>
</organism>
<proteinExistence type="predicted"/>
<keyword evidence="2" id="KW-1185">Reference proteome</keyword>
<dbReference type="RefSeq" id="WP_157567359.1">
    <property type="nucleotide sequence ID" value="NZ_WPIK01000010.1"/>
</dbReference>
<evidence type="ECO:0000313" key="1">
    <source>
        <dbReference type="EMBL" id="MVN22266.1"/>
    </source>
</evidence>
<name>A0A7K1SY67_9SPHI</name>
<accession>A0A7K1SY67</accession>
<sequence length="123" mass="14161">MKIRIKGNSVRLRLSRPEIELFGKEGYLEEKTEFGKSAFVYAIQKLFDGKSLDASFTDKKLTLFVPQKIVQEWISTEVVGFSHELPIGENKTLFLLIEKDFKCVDGEETEDQSDYFDNPVKTC</sequence>
<reference evidence="1 2" key="1">
    <citation type="submission" date="2019-12" db="EMBL/GenBank/DDBJ databases">
        <title>Mucilaginibacter sp. HMF7410 genome sequencing and assembly.</title>
        <authorList>
            <person name="Kang H."/>
            <person name="Cha I."/>
            <person name="Kim H."/>
            <person name="Joh K."/>
        </authorList>
    </citation>
    <scope>NUCLEOTIDE SEQUENCE [LARGE SCALE GENOMIC DNA]</scope>
    <source>
        <strain evidence="1 2">HMF7410</strain>
    </source>
</reference>
<dbReference type="Proteomes" id="UP000462014">
    <property type="component" value="Unassembled WGS sequence"/>
</dbReference>
<evidence type="ECO:0000313" key="2">
    <source>
        <dbReference type="Proteomes" id="UP000462014"/>
    </source>
</evidence>
<comment type="caution">
    <text evidence="1">The sequence shown here is derived from an EMBL/GenBank/DDBJ whole genome shotgun (WGS) entry which is preliminary data.</text>
</comment>
<protein>
    <submittedName>
        <fullName evidence="1">Uncharacterized protein</fullName>
    </submittedName>
</protein>
<gene>
    <name evidence="1" type="ORF">GO621_12055</name>
</gene>
<dbReference type="Pfam" id="PF22668">
    <property type="entry name" value="DUF7009"/>
    <property type="match status" value="1"/>
</dbReference>
<dbReference type="InterPro" id="IPR053825">
    <property type="entry name" value="DUF7009"/>
</dbReference>
<dbReference type="EMBL" id="WPIK01000010">
    <property type="protein sequence ID" value="MVN22266.1"/>
    <property type="molecule type" value="Genomic_DNA"/>
</dbReference>
<dbReference type="AlphaFoldDB" id="A0A7K1SY67"/>